<evidence type="ECO:0000313" key="1">
    <source>
        <dbReference type="EMBL" id="VFU46542.1"/>
    </source>
</evidence>
<accession>A0A6N2LXX0</accession>
<organism evidence="1">
    <name type="scientific">Salix viminalis</name>
    <name type="common">Common osier</name>
    <name type="synonym">Basket willow</name>
    <dbReference type="NCBI Taxonomy" id="40686"/>
    <lineage>
        <taxon>Eukaryota</taxon>
        <taxon>Viridiplantae</taxon>
        <taxon>Streptophyta</taxon>
        <taxon>Embryophyta</taxon>
        <taxon>Tracheophyta</taxon>
        <taxon>Spermatophyta</taxon>
        <taxon>Magnoliopsida</taxon>
        <taxon>eudicotyledons</taxon>
        <taxon>Gunneridae</taxon>
        <taxon>Pentapetalae</taxon>
        <taxon>rosids</taxon>
        <taxon>fabids</taxon>
        <taxon>Malpighiales</taxon>
        <taxon>Salicaceae</taxon>
        <taxon>Saliceae</taxon>
        <taxon>Salix</taxon>
    </lineage>
</organism>
<dbReference type="EMBL" id="CAADRP010001644">
    <property type="protein sequence ID" value="VFU46542.1"/>
    <property type="molecule type" value="Genomic_DNA"/>
</dbReference>
<reference evidence="1" key="1">
    <citation type="submission" date="2019-03" db="EMBL/GenBank/DDBJ databases">
        <authorList>
            <person name="Mank J."/>
            <person name="Almeida P."/>
        </authorList>
    </citation>
    <scope>NUCLEOTIDE SEQUENCE</scope>
    <source>
        <strain evidence="1">78183</strain>
    </source>
</reference>
<dbReference type="AlphaFoldDB" id="A0A6N2LXX0"/>
<sequence length="117" mass="12713">MGFLKSGVLRGTMGWQLDLYSDFYLYSEFQDSKLGTVRLVGKITLLDTTSMKGPSLNSVVLGPHSPGNRAKNLPCFANAESISNSSSIPTFSLVTTMPSLYSWQPVSFMSSKAFVSS</sequence>
<protein>
    <submittedName>
        <fullName evidence="1">Uncharacterized protein</fullName>
    </submittedName>
</protein>
<gene>
    <name evidence="1" type="ORF">SVIM_LOCUS295333</name>
</gene>
<proteinExistence type="predicted"/>
<name>A0A6N2LXX0_SALVM</name>